<keyword evidence="2" id="KW-1185">Reference proteome</keyword>
<evidence type="ECO:0000313" key="2">
    <source>
        <dbReference type="Proteomes" id="UP000054279"/>
    </source>
</evidence>
<evidence type="ECO:0000313" key="1">
    <source>
        <dbReference type="EMBL" id="KIJ35994.1"/>
    </source>
</evidence>
<proteinExistence type="predicted"/>
<dbReference type="EMBL" id="KN837183">
    <property type="protein sequence ID" value="KIJ35994.1"/>
    <property type="molecule type" value="Genomic_DNA"/>
</dbReference>
<dbReference type="HOGENOM" id="CLU_132807_0_0_1"/>
<dbReference type="Proteomes" id="UP000054279">
    <property type="component" value="Unassembled WGS sequence"/>
</dbReference>
<dbReference type="SUPFAM" id="SSF54160">
    <property type="entry name" value="Chromo domain-like"/>
    <property type="match status" value="1"/>
</dbReference>
<protein>
    <recommendedName>
        <fullName evidence="3">Chromo domain-containing protein</fullName>
    </recommendedName>
</protein>
<dbReference type="CDD" id="cd00024">
    <property type="entry name" value="CD_CSD"/>
    <property type="match status" value="1"/>
</dbReference>
<gene>
    <name evidence="1" type="ORF">M422DRAFT_180015</name>
</gene>
<dbReference type="InterPro" id="IPR016197">
    <property type="entry name" value="Chromo-like_dom_sf"/>
</dbReference>
<name>A0A0C9UMC7_SPHS4</name>
<reference evidence="1 2" key="1">
    <citation type="submission" date="2014-06" db="EMBL/GenBank/DDBJ databases">
        <title>Evolutionary Origins and Diversification of the Mycorrhizal Mutualists.</title>
        <authorList>
            <consortium name="DOE Joint Genome Institute"/>
            <consortium name="Mycorrhizal Genomics Consortium"/>
            <person name="Kohler A."/>
            <person name="Kuo A."/>
            <person name="Nagy L.G."/>
            <person name="Floudas D."/>
            <person name="Copeland A."/>
            <person name="Barry K.W."/>
            <person name="Cichocki N."/>
            <person name="Veneault-Fourrey C."/>
            <person name="LaButti K."/>
            <person name="Lindquist E.A."/>
            <person name="Lipzen A."/>
            <person name="Lundell T."/>
            <person name="Morin E."/>
            <person name="Murat C."/>
            <person name="Riley R."/>
            <person name="Ohm R."/>
            <person name="Sun H."/>
            <person name="Tunlid A."/>
            <person name="Henrissat B."/>
            <person name="Grigoriev I.V."/>
            <person name="Hibbett D.S."/>
            <person name="Martin F."/>
        </authorList>
    </citation>
    <scope>NUCLEOTIDE SEQUENCE [LARGE SCALE GENOMIC DNA]</scope>
    <source>
        <strain evidence="1 2">SS14</strain>
    </source>
</reference>
<accession>A0A0C9UMC7</accession>
<organism evidence="1 2">
    <name type="scientific">Sphaerobolus stellatus (strain SS14)</name>
    <dbReference type="NCBI Taxonomy" id="990650"/>
    <lineage>
        <taxon>Eukaryota</taxon>
        <taxon>Fungi</taxon>
        <taxon>Dikarya</taxon>
        <taxon>Basidiomycota</taxon>
        <taxon>Agaricomycotina</taxon>
        <taxon>Agaricomycetes</taxon>
        <taxon>Phallomycetidae</taxon>
        <taxon>Geastrales</taxon>
        <taxon>Sphaerobolaceae</taxon>
        <taxon>Sphaerobolus</taxon>
    </lineage>
</organism>
<evidence type="ECO:0008006" key="3">
    <source>
        <dbReference type="Google" id="ProtNLM"/>
    </source>
</evidence>
<feature type="non-terminal residue" evidence="1">
    <location>
        <position position="148"/>
    </location>
</feature>
<sequence>LPKGHSRKLAPKFMGPYSIIKELGLNLAFFLDYHQRIHNAFHASLLHIYIANDDHHFPGRQIHQVLTSLVSDTNEWEVDRIISHTGRGWEAQFKLKWELGDVTWEPWHVIKKLEASQEYCELMGISNMRQLGTVTGNNSDNDTQAVTK</sequence>
<dbReference type="OrthoDB" id="3211671at2759"/>
<dbReference type="AlphaFoldDB" id="A0A0C9UMC7"/>